<feature type="compositionally biased region" description="Pro residues" evidence="1">
    <location>
        <begin position="215"/>
        <end position="224"/>
    </location>
</feature>
<dbReference type="InterPro" id="IPR027417">
    <property type="entry name" value="P-loop_NTPase"/>
</dbReference>
<comment type="caution">
    <text evidence="3">The sequence shown here is derived from an EMBL/GenBank/DDBJ whole genome shotgun (WGS) entry which is preliminary data.</text>
</comment>
<dbReference type="InterPro" id="IPR053227">
    <property type="entry name" value="TRPL-trafficking_regulator"/>
</dbReference>
<dbReference type="CDD" id="cd02019">
    <property type="entry name" value="NK"/>
    <property type="match status" value="1"/>
</dbReference>
<evidence type="ECO:0000259" key="2">
    <source>
        <dbReference type="Pfam" id="PF13521"/>
    </source>
</evidence>
<gene>
    <name evidence="3" type="ORF">GCM10009858_01870</name>
</gene>
<keyword evidence="4" id="KW-1185">Reference proteome</keyword>
<feature type="region of interest" description="Disordered" evidence="1">
    <location>
        <begin position="204"/>
        <end position="224"/>
    </location>
</feature>
<proteinExistence type="predicted"/>
<accession>A0ABP5XU00</accession>
<sequence>MTACGCTETHDRERIVLTGGPGAGKTAVLEMVRHTLCEHVLILPEAATIVFGGGFPRRQDRESRRAAQRAIFHVQRELEVTGDVPRPAVVLCDRGTVDGLAYWPGPPEDFWAATGTAAREEFERYDLVVHLRTPTVGYDHANPLRVETAEAAAAIDAHLERAWRGHPRRVLVEPTGDFVDKARSVVALLLAELPACCSRNLESSLRRPNHSAPTATPPGPVTGA</sequence>
<dbReference type="EMBL" id="BAAARE010000001">
    <property type="protein sequence ID" value="GAA2468272.1"/>
    <property type="molecule type" value="Genomic_DNA"/>
</dbReference>
<evidence type="ECO:0000256" key="1">
    <source>
        <dbReference type="SAM" id="MobiDB-lite"/>
    </source>
</evidence>
<reference evidence="4" key="1">
    <citation type="journal article" date="2019" name="Int. J. Syst. Evol. Microbiol.">
        <title>The Global Catalogue of Microorganisms (GCM) 10K type strain sequencing project: providing services to taxonomists for standard genome sequencing and annotation.</title>
        <authorList>
            <consortium name="The Broad Institute Genomics Platform"/>
            <consortium name="The Broad Institute Genome Sequencing Center for Infectious Disease"/>
            <person name="Wu L."/>
            <person name="Ma J."/>
        </authorList>
    </citation>
    <scope>NUCLEOTIDE SEQUENCE [LARGE SCALE GENOMIC DNA]</scope>
    <source>
        <strain evidence="4">JCM 16259</strain>
    </source>
</reference>
<organism evidence="3 4">
    <name type="scientific">Terrabacter carboxydivorans</name>
    <dbReference type="NCBI Taxonomy" id="619730"/>
    <lineage>
        <taxon>Bacteria</taxon>
        <taxon>Bacillati</taxon>
        <taxon>Actinomycetota</taxon>
        <taxon>Actinomycetes</taxon>
        <taxon>Micrococcales</taxon>
        <taxon>Intrasporangiaceae</taxon>
        <taxon>Terrabacter</taxon>
    </lineage>
</organism>
<dbReference type="PANTHER" id="PTHR34932:SF1">
    <property type="entry name" value="TRPL TRANSLOCATION DEFECT PROTEIN 14"/>
    <property type="match status" value="1"/>
</dbReference>
<protein>
    <recommendedName>
        <fullName evidence="2">NadR/Ttd14 AAA domain-containing protein</fullName>
    </recommendedName>
</protein>
<dbReference type="Gene3D" id="3.40.50.300">
    <property type="entry name" value="P-loop containing nucleotide triphosphate hydrolases"/>
    <property type="match status" value="1"/>
</dbReference>
<dbReference type="Pfam" id="PF13521">
    <property type="entry name" value="AAA_28"/>
    <property type="match status" value="1"/>
</dbReference>
<dbReference type="SUPFAM" id="SSF52540">
    <property type="entry name" value="P-loop containing nucleoside triphosphate hydrolases"/>
    <property type="match status" value="1"/>
</dbReference>
<feature type="domain" description="NadR/Ttd14 AAA" evidence="2">
    <location>
        <begin position="14"/>
        <end position="179"/>
    </location>
</feature>
<evidence type="ECO:0000313" key="4">
    <source>
        <dbReference type="Proteomes" id="UP001500730"/>
    </source>
</evidence>
<dbReference type="InterPro" id="IPR038727">
    <property type="entry name" value="NadR/Ttd14_AAA_dom"/>
</dbReference>
<name>A0ABP5XU00_9MICO</name>
<dbReference type="PANTHER" id="PTHR34932">
    <property type="entry name" value="TRPL TRANSLOCATION DEFECT PROTEIN 14"/>
    <property type="match status" value="1"/>
</dbReference>
<dbReference type="RefSeq" id="WP_344252237.1">
    <property type="nucleotide sequence ID" value="NZ_BAAARE010000001.1"/>
</dbReference>
<dbReference type="Proteomes" id="UP001500730">
    <property type="component" value="Unassembled WGS sequence"/>
</dbReference>
<evidence type="ECO:0000313" key="3">
    <source>
        <dbReference type="EMBL" id="GAA2468272.1"/>
    </source>
</evidence>